<accession>A0A154L102</accession>
<evidence type="ECO:0000313" key="1">
    <source>
        <dbReference type="EMBL" id="KZB61153.1"/>
    </source>
</evidence>
<dbReference type="Proteomes" id="UP000076335">
    <property type="component" value="Unassembled WGS sequence"/>
</dbReference>
<gene>
    <name evidence="1" type="ORF">AUP42_07740</name>
</gene>
<proteinExistence type="predicted"/>
<protein>
    <submittedName>
        <fullName evidence="1">Uncharacterized protein</fullName>
    </submittedName>
</protein>
<dbReference type="EMBL" id="LPVY01000024">
    <property type="protein sequence ID" value="KZB61153.1"/>
    <property type="molecule type" value="Genomic_DNA"/>
</dbReference>
<evidence type="ECO:0000313" key="2">
    <source>
        <dbReference type="Proteomes" id="UP000076335"/>
    </source>
</evidence>
<name>A0A154L102_9PROT</name>
<dbReference type="AlphaFoldDB" id="A0A154L102"/>
<reference evidence="1 2" key="1">
    <citation type="submission" date="2015-12" db="EMBL/GenBank/DDBJ databases">
        <title>Genome sequence of Thalassospira lucentensis MCCC 1A02072.</title>
        <authorList>
            <person name="Lu L."/>
            <person name="Lai Q."/>
            <person name="Shao Z."/>
            <person name="Qian P."/>
        </authorList>
    </citation>
    <scope>NUCLEOTIDE SEQUENCE [LARGE SCALE GENOMIC DNA]</scope>
    <source>
        <strain evidence="1 2">MCCC 1A02072</strain>
    </source>
</reference>
<organism evidence="1 2">
    <name type="scientific">Thalassospira lucentensis</name>
    <dbReference type="NCBI Taxonomy" id="168935"/>
    <lineage>
        <taxon>Bacteria</taxon>
        <taxon>Pseudomonadati</taxon>
        <taxon>Pseudomonadota</taxon>
        <taxon>Alphaproteobacteria</taxon>
        <taxon>Rhodospirillales</taxon>
        <taxon>Thalassospiraceae</taxon>
        <taxon>Thalassospira</taxon>
    </lineage>
</organism>
<comment type="caution">
    <text evidence="1">The sequence shown here is derived from an EMBL/GenBank/DDBJ whole genome shotgun (WGS) entry which is preliminary data.</text>
</comment>
<sequence length="60" mass="6771">MGYSTYLVLDFELAAFNVCDTGIVWRRAALLEVEFLLKCSMFGSESFDMGLNTHSPTPQF</sequence>